<dbReference type="GO" id="GO:0005975">
    <property type="term" value="P:carbohydrate metabolic process"/>
    <property type="evidence" value="ECO:0007669"/>
    <property type="project" value="InterPro"/>
</dbReference>
<reference evidence="4" key="1">
    <citation type="submission" date="2025-08" db="UniProtKB">
        <authorList>
            <consortium name="Ensembl"/>
        </authorList>
    </citation>
    <scope>IDENTIFICATION</scope>
</reference>
<dbReference type="SUPFAM" id="SSF51445">
    <property type="entry name" value="(Trans)glycosidases"/>
    <property type="match status" value="1"/>
</dbReference>
<organism evidence="4 5">
    <name type="scientific">Apteryx owenii</name>
    <name type="common">Little spotted kiwi</name>
    <dbReference type="NCBI Taxonomy" id="8824"/>
    <lineage>
        <taxon>Eukaryota</taxon>
        <taxon>Metazoa</taxon>
        <taxon>Chordata</taxon>
        <taxon>Craniata</taxon>
        <taxon>Vertebrata</taxon>
        <taxon>Euteleostomi</taxon>
        <taxon>Archelosauria</taxon>
        <taxon>Archosauria</taxon>
        <taxon>Dinosauria</taxon>
        <taxon>Saurischia</taxon>
        <taxon>Theropoda</taxon>
        <taxon>Coelurosauria</taxon>
        <taxon>Aves</taxon>
        <taxon>Palaeognathae</taxon>
        <taxon>Apterygiformes</taxon>
        <taxon>Apterygidae</taxon>
        <taxon>Apteryx</taxon>
    </lineage>
</organism>
<dbReference type="PROSITE" id="PS00572">
    <property type="entry name" value="GLYCOSYL_HYDROL_F1_1"/>
    <property type="match status" value="1"/>
</dbReference>
<dbReference type="Pfam" id="PF00232">
    <property type="entry name" value="Glyco_hydro_1"/>
    <property type="match status" value="1"/>
</dbReference>
<dbReference type="Ensembl" id="ENSAOWT00000028406.1">
    <property type="protein sequence ID" value="ENSAOWP00000025054.1"/>
    <property type="gene ID" value="ENSAOWG00000016960.1"/>
</dbReference>
<name>A0A8B9SEC9_APTOW</name>
<keyword evidence="3" id="KW-0812">Transmembrane</keyword>
<evidence type="ECO:0000313" key="5">
    <source>
        <dbReference type="Proteomes" id="UP000694424"/>
    </source>
</evidence>
<evidence type="ECO:0000256" key="2">
    <source>
        <dbReference type="RuleBase" id="RU003690"/>
    </source>
</evidence>
<dbReference type="Gene3D" id="3.20.20.80">
    <property type="entry name" value="Glycosidases"/>
    <property type="match status" value="1"/>
</dbReference>
<evidence type="ECO:0000256" key="1">
    <source>
        <dbReference type="PROSITE-ProRule" id="PRU10055"/>
    </source>
</evidence>
<reference evidence="4" key="2">
    <citation type="submission" date="2025-09" db="UniProtKB">
        <authorList>
            <consortium name="Ensembl"/>
        </authorList>
    </citation>
    <scope>IDENTIFICATION</scope>
</reference>
<dbReference type="InterPro" id="IPR001360">
    <property type="entry name" value="Glyco_hydro_1"/>
</dbReference>
<dbReference type="Proteomes" id="UP000694424">
    <property type="component" value="Unplaced"/>
</dbReference>
<evidence type="ECO:0000313" key="4">
    <source>
        <dbReference type="Ensembl" id="ENSAOWP00000025054.1"/>
    </source>
</evidence>
<dbReference type="FunFam" id="3.20.20.80:FF:000292">
    <property type="entry name" value="Lactase-like a"/>
    <property type="match status" value="1"/>
</dbReference>
<dbReference type="InterPro" id="IPR017853">
    <property type="entry name" value="GH"/>
</dbReference>
<dbReference type="AlphaFoldDB" id="A0A8B9SEC9"/>
<evidence type="ECO:0000256" key="3">
    <source>
        <dbReference type="SAM" id="Phobius"/>
    </source>
</evidence>
<keyword evidence="3" id="KW-0472">Membrane</keyword>
<dbReference type="PANTHER" id="PTHR10353:SF38">
    <property type="entry name" value="LACTASE_PHLORIZIN HYDROLASE"/>
    <property type="match status" value="1"/>
</dbReference>
<proteinExistence type="inferred from homology"/>
<keyword evidence="5" id="KW-1185">Reference proteome</keyword>
<dbReference type="PANTHER" id="PTHR10353">
    <property type="entry name" value="GLYCOSYL HYDROLASE"/>
    <property type="match status" value="1"/>
</dbReference>
<sequence length="306" mass="34519">MQFLAGWFAHPIFKNGDYHEVMKTRIRERSLAQGLTKSRLPEFTESEKQRIKGTYDFFGLNHYTTVLVYNLNYPAAVASYDSDRGVASVTDRSWLGSGSFWLNVTPFGFRKLLKWITDEYNGPPIYVTENGISERGAVNFNDTWRIHYLKSYINEALKASLIDDVDLRGYAAWTLMDNFEWAVGFAEKFGFYYVNRTDPSLPRLPKASARFYAQLISCNGFPDPANGPHPCLEPEPEAPVTPPGTTPGLADSVRFLGLDLTSQSAEIALYVLFALSGIGALGLVLFSYKYGKRFKRAQSHIKLSKM</sequence>
<evidence type="ECO:0008006" key="6">
    <source>
        <dbReference type="Google" id="ProtNLM"/>
    </source>
</evidence>
<dbReference type="InterPro" id="IPR018120">
    <property type="entry name" value="Glyco_hydro_1_AS"/>
</dbReference>
<dbReference type="PRINTS" id="PR00131">
    <property type="entry name" value="GLHYDRLASE1"/>
</dbReference>
<feature type="active site" description="Nucleophile" evidence="1">
    <location>
        <position position="129"/>
    </location>
</feature>
<dbReference type="GO" id="GO:0000016">
    <property type="term" value="F:lactase activity"/>
    <property type="evidence" value="ECO:0007669"/>
    <property type="project" value="TreeGrafter"/>
</dbReference>
<protein>
    <recommendedName>
        <fullName evidence="6">Beta-glucosidase</fullName>
    </recommendedName>
</protein>
<keyword evidence="3" id="KW-1133">Transmembrane helix</keyword>
<accession>A0A8B9SEC9</accession>
<comment type="similarity">
    <text evidence="2">Belongs to the glycosyl hydrolase 1 family.</text>
</comment>
<feature type="transmembrane region" description="Helical" evidence="3">
    <location>
        <begin position="267"/>
        <end position="288"/>
    </location>
</feature>